<organism evidence="2">
    <name type="scientific">Aceria tosichella</name>
    <name type="common">wheat curl mite</name>
    <dbReference type="NCBI Taxonomy" id="561515"/>
    <lineage>
        <taxon>Eukaryota</taxon>
        <taxon>Metazoa</taxon>
        <taxon>Ecdysozoa</taxon>
        <taxon>Arthropoda</taxon>
        <taxon>Chelicerata</taxon>
        <taxon>Arachnida</taxon>
        <taxon>Acari</taxon>
        <taxon>Acariformes</taxon>
        <taxon>Trombidiformes</taxon>
        <taxon>Prostigmata</taxon>
        <taxon>Eupodina</taxon>
        <taxon>Eriophyoidea</taxon>
        <taxon>Eriophyidae</taxon>
        <taxon>Eriophyinae</taxon>
        <taxon>Aceriini</taxon>
        <taxon>Aceria</taxon>
    </lineage>
</organism>
<dbReference type="AlphaFoldDB" id="A0A6G1SKF3"/>
<sequence length="179" mass="20939">MDESIVTAAVIKMSDESHLPPTKVKRKYVCKNCSFMTYNPREHLRHRRDVHNEKVRIVPCFQCQYACQFRQKLNRHLNLMHHKNPNKRASKCEGNGSKVTDNLEISTNNNNQTIDLCQHQANLGTLEQHQSNSGQSYQSWLQLQQFINNANQQHQIASSFYYQDPLMFIEPLDLSMPKH</sequence>
<feature type="domain" description="C2H2-type" evidence="1">
    <location>
        <begin position="58"/>
        <end position="81"/>
    </location>
</feature>
<accession>A0A6G1SKF3</accession>
<evidence type="ECO:0000259" key="1">
    <source>
        <dbReference type="SMART" id="SM00355"/>
    </source>
</evidence>
<feature type="domain" description="C2H2-type" evidence="1">
    <location>
        <begin position="28"/>
        <end position="51"/>
    </location>
</feature>
<protein>
    <recommendedName>
        <fullName evidence="1">C2H2-type domain-containing protein</fullName>
    </recommendedName>
</protein>
<dbReference type="EMBL" id="GGYP01005886">
    <property type="protein sequence ID" value="MDE50657.1"/>
    <property type="molecule type" value="Transcribed_RNA"/>
</dbReference>
<proteinExistence type="predicted"/>
<dbReference type="SMART" id="SM00355">
    <property type="entry name" value="ZnF_C2H2"/>
    <property type="match status" value="2"/>
</dbReference>
<dbReference type="InterPro" id="IPR013087">
    <property type="entry name" value="Znf_C2H2_type"/>
</dbReference>
<dbReference type="Gene3D" id="3.30.160.60">
    <property type="entry name" value="Classic Zinc Finger"/>
    <property type="match status" value="1"/>
</dbReference>
<reference evidence="2" key="1">
    <citation type="submission" date="2018-10" db="EMBL/GenBank/DDBJ databases">
        <title>Transcriptome assembly of Aceria tosichella (Wheat curl mite) Type 2.</title>
        <authorList>
            <person name="Scully E.D."/>
            <person name="Geib S.M."/>
            <person name="Palmer N.A."/>
            <person name="Gupta A.K."/>
            <person name="Sarath G."/>
            <person name="Tatineni S."/>
        </authorList>
    </citation>
    <scope>NUCLEOTIDE SEQUENCE</scope>
    <source>
        <strain evidence="2">LincolnNE</strain>
    </source>
</reference>
<gene>
    <name evidence="2" type="ORF">g.7128</name>
</gene>
<name>A0A6G1SKF3_9ACAR</name>
<evidence type="ECO:0000313" key="2">
    <source>
        <dbReference type="EMBL" id="MDE50657.1"/>
    </source>
</evidence>